<dbReference type="InterPro" id="IPR011006">
    <property type="entry name" value="CheY-like_superfamily"/>
</dbReference>
<dbReference type="Gene3D" id="1.10.510.10">
    <property type="entry name" value="Transferase(Phosphotransferase) domain 1"/>
    <property type="match status" value="1"/>
</dbReference>
<dbReference type="InterPro" id="IPR011009">
    <property type="entry name" value="Kinase-like_dom_sf"/>
</dbReference>
<dbReference type="OrthoDB" id="7806016at2"/>
<dbReference type="PROSITE" id="PS00107">
    <property type="entry name" value="PROTEIN_KINASE_ATP"/>
    <property type="match status" value="1"/>
</dbReference>
<dbReference type="AlphaFoldDB" id="A0A5C5ZTA4"/>
<dbReference type="GO" id="GO:0005524">
    <property type="term" value="F:ATP binding"/>
    <property type="evidence" value="ECO:0007669"/>
    <property type="project" value="UniProtKB-UniRule"/>
</dbReference>
<keyword evidence="3 9" id="KW-0418">Kinase</keyword>
<dbReference type="GO" id="GO:0000160">
    <property type="term" value="P:phosphorelay signal transduction system"/>
    <property type="evidence" value="ECO:0007669"/>
    <property type="project" value="InterPro"/>
</dbReference>
<evidence type="ECO:0000256" key="4">
    <source>
        <dbReference type="ARBA" id="ARBA00022840"/>
    </source>
</evidence>
<dbReference type="GO" id="GO:0004674">
    <property type="term" value="F:protein serine/threonine kinase activity"/>
    <property type="evidence" value="ECO:0007669"/>
    <property type="project" value="UniProtKB-EC"/>
</dbReference>
<dbReference type="CDD" id="cd14014">
    <property type="entry name" value="STKc_PknB_like"/>
    <property type="match status" value="1"/>
</dbReference>
<dbReference type="PROSITE" id="PS50110">
    <property type="entry name" value="RESPONSE_REGULATORY"/>
    <property type="match status" value="1"/>
</dbReference>
<evidence type="ECO:0000256" key="2">
    <source>
        <dbReference type="ARBA" id="ARBA00022741"/>
    </source>
</evidence>
<feature type="binding site" evidence="6">
    <location>
        <position position="102"/>
    </location>
    <ligand>
        <name>ATP</name>
        <dbReference type="ChEBI" id="CHEBI:30616"/>
    </ligand>
</feature>
<keyword evidence="1 9" id="KW-0808">Transferase</keyword>
<gene>
    <name evidence="9" type="primary">stkP_1</name>
    <name evidence="9" type="ORF">Mal64_11270</name>
</gene>
<dbReference type="Gene3D" id="3.40.50.2300">
    <property type="match status" value="1"/>
</dbReference>
<organism evidence="9 10">
    <name type="scientific">Pseudobythopirellula maris</name>
    <dbReference type="NCBI Taxonomy" id="2527991"/>
    <lineage>
        <taxon>Bacteria</taxon>
        <taxon>Pseudomonadati</taxon>
        <taxon>Planctomycetota</taxon>
        <taxon>Planctomycetia</taxon>
        <taxon>Pirellulales</taxon>
        <taxon>Lacipirellulaceae</taxon>
        <taxon>Pseudobythopirellula</taxon>
    </lineage>
</organism>
<dbReference type="InterPro" id="IPR000719">
    <property type="entry name" value="Prot_kinase_dom"/>
</dbReference>
<dbReference type="SUPFAM" id="SSF56112">
    <property type="entry name" value="Protein kinase-like (PK-like)"/>
    <property type="match status" value="1"/>
</dbReference>
<keyword evidence="2 6" id="KW-0547">Nucleotide-binding</keyword>
<dbReference type="PROSITE" id="PS50011">
    <property type="entry name" value="PROTEIN_KINASE_DOM"/>
    <property type="match status" value="1"/>
</dbReference>
<dbReference type="Pfam" id="PF00069">
    <property type="entry name" value="Pkinase"/>
    <property type="match status" value="1"/>
</dbReference>
<feature type="domain" description="Protein kinase" evidence="7">
    <location>
        <begin position="73"/>
        <end position="332"/>
    </location>
</feature>
<name>A0A5C5ZTA4_9BACT</name>
<evidence type="ECO:0000256" key="3">
    <source>
        <dbReference type="ARBA" id="ARBA00022777"/>
    </source>
</evidence>
<protein>
    <submittedName>
        <fullName evidence="9">Serine/threonine-protein kinase StkP</fullName>
        <ecNumber evidence="9">2.7.11.1</ecNumber>
    </submittedName>
</protein>
<evidence type="ECO:0000256" key="1">
    <source>
        <dbReference type="ARBA" id="ARBA00022679"/>
    </source>
</evidence>
<feature type="domain" description="Response regulatory" evidence="8">
    <location>
        <begin position="362"/>
        <end position="480"/>
    </location>
</feature>
<proteinExistence type="predicted"/>
<evidence type="ECO:0000259" key="8">
    <source>
        <dbReference type="PROSITE" id="PS50110"/>
    </source>
</evidence>
<evidence type="ECO:0000256" key="6">
    <source>
        <dbReference type="PROSITE-ProRule" id="PRU10141"/>
    </source>
</evidence>
<comment type="caution">
    <text evidence="5">Lacks conserved residue(s) required for the propagation of feature annotation.</text>
</comment>
<sequence>MPAIATAEELAQRAVDANVLDGAQAQAVWGEFGSRNVSLGDFTQALLRKDYLTNYQIDRLTRGLRDGYYYGDYKVLYCVGAGTFARVFRAAHRETGKLVAVKVLRSRHSSDPKEAELFRREGDLCKGLVHPNIVPIHEVSSRGSEHFIVMDFIEGRNLRDFYKVRKKFGYEEASRIVSGMLAGLHYAFQKGVTHRDLKMSNVLVASNGVAMLVDFGLAGLDAETGDGDAANQRSIDYAGLERATSVRRDDIRSDIFFAGCIFWQLLAGKPPMAETRDRMQRLAKSRFKDIPNLLESAPETPLAISLVVNKAIEFDPQRRYQSPGDMLTDLKLALRRVGDGAAAGKRELASQEGIGPDGQPRKIMVVESDTKRQDVLRDLFKRNGYRVLVSGDPNRALERFASNPQAAEVILFCAATVGADALDAFNACADDAQLRNMPAVLLLEEAQASWAAAAKTGEHRGVVTMPVKLRKLREAVLAALGAQVAS</sequence>
<dbReference type="InterPro" id="IPR001789">
    <property type="entry name" value="Sig_transdc_resp-reg_receiver"/>
</dbReference>
<dbReference type="SMART" id="SM00220">
    <property type="entry name" value="S_TKc"/>
    <property type="match status" value="1"/>
</dbReference>
<dbReference type="EC" id="2.7.11.1" evidence="9"/>
<dbReference type="PANTHER" id="PTHR43289">
    <property type="entry name" value="MITOGEN-ACTIVATED PROTEIN KINASE KINASE KINASE 20-RELATED"/>
    <property type="match status" value="1"/>
</dbReference>
<dbReference type="Proteomes" id="UP000315440">
    <property type="component" value="Unassembled WGS sequence"/>
</dbReference>
<keyword evidence="4 6" id="KW-0067">ATP-binding</keyword>
<keyword evidence="10" id="KW-1185">Reference proteome</keyword>
<evidence type="ECO:0000256" key="5">
    <source>
        <dbReference type="PROSITE-ProRule" id="PRU00169"/>
    </source>
</evidence>
<dbReference type="RefSeq" id="WP_146397878.1">
    <property type="nucleotide sequence ID" value="NZ_SJPQ01000001.1"/>
</dbReference>
<dbReference type="PROSITE" id="PS00108">
    <property type="entry name" value="PROTEIN_KINASE_ST"/>
    <property type="match status" value="1"/>
</dbReference>
<accession>A0A5C5ZTA4</accession>
<dbReference type="EMBL" id="SJPQ01000001">
    <property type="protein sequence ID" value="TWT90732.1"/>
    <property type="molecule type" value="Genomic_DNA"/>
</dbReference>
<reference evidence="9 10" key="1">
    <citation type="submission" date="2019-02" db="EMBL/GenBank/DDBJ databases">
        <title>Deep-cultivation of Planctomycetes and their phenomic and genomic characterization uncovers novel biology.</title>
        <authorList>
            <person name="Wiegand S."/>
            <person name="Jogler M."/>
            <person name="Boedeker C."/>
            <person name="Pinto D."/>
            <person name="Vollmers J."/>
            <person name="Rivas-Marin E."/>
            <person name="Kohn T."/>
            <person name="Peeters S.H."/>
            <person name="Heuer A."/>
            <person name="Rast P."/>
            <person name="Oberbeckmann S."/>
            <person name="Bunk B."/>
            <person name="Jeske O."/>
            <person name="Meyerdierks A."/>
            <person name="Storesund J.E."/>
            <person name="Kallscheuer N."/>
            <person name="Luecker S."/>
            <person name="Lage O.M."/>
            <person name="Pohl T."/>
            <person name="Merkel B.J."/>
            <person name="Hornburger P."/>
            <person name="Mueller R.-W."/>
            <person name="Bruemmer F."/>
            <person name="Labrenz M."/>
            <person name="Spormann A.M."/>
            <person name="Op Den Camp H."/>
            <person name="Overmann J."/>
            <person name="Amann R."/>
            <person name="Jetten M.S.M."/>
            <person name="Mascher T."/>
            <person name="Medema M.H."/>
            <person name="Devos D.P."/>
            <person name="Kaster A.-K."/>
            <person name="Ovreas L."/>
            <person name="Rohde M."/>
            <person name="Galperin M.Y."/>
            <person name="Jogler C."/>
        </authorList>
    </citation>
    <scope>NUCLEOTIDE SEQUENCE [LARGE SCALE GENOMIC DNA]</scope>
    <source>
        <strain evidence="9 10">Mal64</strain>
    </source>
</reference>
<evidence type="ECO:0000259" key="7">
    <source>
        <dbReference type="PROSITE" id="PS50011"/>
    </source>
</evidence>
<comment type="caution">
    <text evidence="9">The sequence shown here is derived from an EMBL/GenBank/DDBJ whole genome shotgun (WGS) entry which is preliminary data.</text>
</comment>
<dbReference type="PANTHER" id="PTHR43289:SF34">
    <property type="entry name" value="SERINE_THREONINE-PROTEIN KINASE YBDM-RELATED"/>
    <property type="match status" value="1"/>
</dbReference>
<dbReference type="InterPro" id="IPR008271">
    <property type="entry name" value="Ser/Thr_kinase_AS"/>
</dbReference>
<evidence type="ECO:0000313" key="10">
    <source>
        <dbReference type="Proteomes" id="UP000315440"/>
    </source>
</evidence>
<dbReference type="SUPFAM" id="SSF52172">
    <property type="entry name" value="CheY-like"/>
    <property type="match status" value="1"/>
</dbReference>
<dbReference type="InterPro" id="IPR017441">
    <property type="entry name" value="Protein_kinase_ATP_BS"/>
</dbReference>
<evidence type="ECO:0000313" key="9">
    <source>
        <dbReference type="EMBL" id="TWT90732.1"/>
    </source>
</evidence>